<dbReference type="EMBL" id="JACYFS010000003">
    <property type="protein sequence ID" value="MBD8083179.1"/>
    <property type="molecule type" value="Genomic_DNA"/>
</dbReference>
<gene>
    <name evidence="3" type="ORF">IC610_12210</name>
</gene>
<keyword evidence="4" id="KW-1185">Reference proteome</keyword>
<accession>A0ABR8ZCY9</accession>
<feature type="compositionally biased region" description="Basic residues" evidence="1">
    <location>
        <begin position="851"/>
        <end position="862"/>
    </location>
</feature>
<evidence type="ECO:0000313" key="3">
    <source>
        <dbReference type="EMBL" id="MBD8083179.1"/>
    </source>
</evidence>
<reference evidence="3 4" key="1">
    <citation type="submission" date="2020-09" db="EMBL/GenBank/DDBJ databases">
        <title>Genome seq and assembly of Chryseobacterium sp.</title>
        <authorList>
            <person name="Chhetri G."/>
        </authorList>
    </citation>
    <scope>NUCLEOTIDE SEQUENCE [LARGE SCALE GENOMIC DNA]</scope>
    <source>
        <strain evidence="3 4">GCR10</strain>
    </source>
</reference>
<evidence type="ECO:0000256" key="1">
    <source>
        <dbReference type="SAM" id="MobiDB-lite"/>
    </source>
</evidence>
<keyword evidence="2" id="KW-0472">Membrane</keyword>
<evidence type="ECO:0000313" key="4">
    <source>
        <dbReference type="Proteomes" id="UP000637299"/>
    </source>
</evidence>
<comment type="caution">
    <text evidence="3">The sequence shown here is derived from an EMBL/GenBank/DDBJ whole genome shotgun (WGS) entry which is preliminary data.</text>
</comment>
<sequence>MKKPWVRKLLIGLGIFFGLILIANFALNIWLKTQLPDYVKKNTDYKVSYKRMDVDLMTGNIFASAIEVESKNPTNTQVIGLKGSIDTLKISRFGIFDAVFNKKISSTDLLLANPNLEITLADAVDKKTGKKKNPVSFENIRIRNGKITVFKPTKEKFLSVQDLDLIVENLETTEDVVEDKLPVVFDSYSIRGENFFFQPNTIYQLTIAKITTKDGQMSVENFYLKPLVSFDDFKKNFPMQKQLLEFAVPQMNFKDITLKKNKVSLSGAHFINPRFLVYTNNAVASKKEKKPFNFDIDLKGVQITNASAQLIKPDGTDLLLAKKLNLSVNDLVFNKETSSQVIPVHYSGFKFSGEDILLAANNYIHFRNININPKNGSFNEIAVTNPGNKTDLKLKQIAFNINDWKIEDKKLNLDVKNVLVDGVAGVYIPSGEKAVKKKQNFAGIQFPVTIRNIQLKNSDFTLDKDNQPLSFKQLNAQISNLEIAPRTDNSGLAFKVKDYSLSSSNFSYKTKFYLMTVGNLNLAKNKAVISNFAMKPLVSRAQFIKMIPVESDLYDLKFSQISAAGDLDFFSENKSIRASNVTISNANANIFRSKVPADDPKIKPLYSKMLRSINIPMFVDHLYLKNSYLEYEEDTKKSDGPGKLTFSNFNMHVQNLNSAKMKGKPTEVKIKIDCSFLNASPLSVNWNFNTADQSDRFRIAGRATGIPASSLNAFIVPYMNVSATGTIQEMLFDFKGNPKGLGGSFKLKHKDLKIALLDKQTKAKKNLLSAVANVFIKSTSDKFPESVEVEGVERDPTKSFFNMFWKGIEDGLKKTLIGESLAKTTETVKDVTKSVKEEAKSPSKTEEPPKKKGFMKGVFRKKEKSETK</sequence>
<proteinExistence type="predicted"/>
<feature type="compositionally biased region" description="Basic and acidic residues" evidence="1">
    <location>
        <begin position="828"/>
        <end position="850"/>
    </location>
</feature>
<evidence type="ECO:0000256" key="2">
    <source>
        <dbReference type="SAM" id="Phobius"/>
    </source>
</evidence>
<dbReference type="RefSeq" id="WP_191737109.1">
    <property type="nucleotide sequence ID" value="NZ_JACYFS010000003.1"/>
</dbReference>
<keyword evidence="2" id="KW-0812">Transmembrane</keyword>
<dbReference type="Proteomes" id="UP000637299">
    <property type="component" value="Unassembled WGS sequence"/>
</dbReference>
<keyword evidence="2" id="KW-1133">Transmembrane helix</keyword>
<organism evidence="3 4">
    <name type="scientific">Chryseobacterium caseinilyticum</name>
    <dbReference type="NCBI Taxonomy" id="2771428"/>
    <lineage>
        <taxon>Bacteria</taxon>
        <taxon>Pseudomonadati</taxon>
        <taxon>Bacteroidota</taxon>
        <taxon>Flavobacteriia</taxon>
        <taxon>Flavobacteriales</taxon>
        <taxon>Weeksellaceae</taxon>
        <taxon>Chryseobacterium group</taxon>
        <taxon>Chryseobacterium</taxon>
    </lineage>
</organism>
<feature type="transmembrane region" description="Helical" evidence="2">
    <location>
        <begin position="9"/>
        <end position="31"/>
    </location>
</feature>
<feature type="region of interest" description="Disordered" evidence="1">
    <location>
        <begin position="828"/>
        <end position="868"/>
    </location>
</feature>
<protein>
    <recommendedName>
        <fullName evidence="5">AsmA-like C-terminal domain-containing protein</fullName>
    </recommendedName>
</protein>
<name>A0ABR8ZCY9_9FLAO</name>
<evidence type="ECO:0008006" key="5">
    <source>
        <dbReference type="Google" id="ProtNLM"/>
    </source>
</evidence>